<dbReference type="InterPro" id="IPR038859">
    <property type="entry name" value="RHL1"/>
</dbReference>
<proteinExistence type="predicted"/>
<organism evidence="1 2">
    <name type="scientific">Hevea brasiliensis</name>
    <name type="common">Para rubber tree</name>
    <name type="synonym">Siphonia brasiliensis</name>
    <dbReference type="NCBI Taxonomy" id="3981"/>
    <lineage>
        <taxon>Eukaryota</taxon>
        <taxon>Viridiplantae</taxon>
        <taxon>Streptophyta</taxon>
        <taxon>Embryophyta</taxon>
        <taxon>Tracheophyta</taxon>
        <taxon>Spermatophyta</taxon>
        <taxon>Magnoliopsida</taxon>
        <taxon>eudicotyledons</taxon>
        <taxon>Gunneridae</taxon>
        <taxon>Pentapetalae</taxon>
        <taxon>rosids</taxon>
        <taxon>fabids</taxon>
        <taxon>Malpighiales</taxon>
        <taxon>Euphorbiaceae</taxon>
        <taxon>Crotonoideae</taxon>
        <taxon>Micrandreae</taxon>
        <taxon>Hevea</taxon>
    </lineage>
</organism>
<dbReference type="PANTHER" id="PTHR35698">
    <property type="entry name" value="DNA-BINDING PROTEIN RHL1"/>
    <property type="match status" value="1"/>
</dbReference>
<keyword evidence="2" id="KW-1185">Reference proteome</keyword>
<dbReference type="EMBL" id="JARPOI010000017">
    <property type="protein sequence ID" value="KAJ9141125.1"/>
    <property type="molecule type" value="Genomic_DNA"/>
</dbReference>
<evidence type="ECO:0000313" key="1">
    <source>
        <dbReference type="EMBL" id="KAJ9141125.1"/>
    </source>
</evidence>
<evidence type="ECO:0000313" key="2">
    <source>
        <dbReference type="Proteomes" id="UP001174677"/>
    </source>
</evidence>
<dbReference type="PANTHER" id="PTHR35698:SF2">
    <property type="entry name" value="DNA-BINDING PROTEIN RHL1"/>
    <property type="match status" value="1"/>
</dbReference>
<accession>A0ABQ9KMN1</accession>
<name>A0ABQ9KMN1_HEVBR</name>
<reference evidence="1" key="1">
    <citation type="journal article" date="2023" name="Plant Biotechnol. J.">
        <title>Chromosome-level wild Hevea brasiliensis genome provides new tools for genomic-assisted breeding and valuable loci to elevate rubber yield.</title>
        <authorList>
            <person name="Cheng H."/>
            <person name="Song X."/>
            <person name="Hu Y."/>
            <person name="Wu T."/>
            <person name="Yang Q."/>
            <person name="An Z."/>
            <person name="Feng S."/>
            <person name="Deng Z."/>
            <person name="Wu W."/>
            <person name="Zeng X."/>
            <person name="Tu M."/>
            <person name="Wang X."/>
            <person name="Huang H."/>
        </authorList>
    </citation>
    <scope>NUCLEOTIDE SEQUENCE</scope>
    <source>
        <strain evidence="1">MT/VB/25A 57/8</strain>
    </source>
</reference>
<sequence>MVRASAASSLSSMKSSEAEVLEWKRLKKLSFSNNLLSKTPAKTHSPLNPSKVVLKHHGKDILRKSQRKNRFLFSFPSFLAPI</sequence>
<protein>
    <submittedName>
        <fullName evidence="1">Uncharacterized protein</fullName>
    </submittedName>
</protein>
<comment type="caution">
    <text evidence="1">The sequence shown here is derived from an EMBL/GenBank/DDBJ whole genome shotgun (WGS) entry which is preliminary data.</text>
</comment>
<gene>
    <name evidence="1" type="ORF">P3X46_031700</name>
</gene>
<feature type="non-terminal residue" evidence="1">
    <location>
        <position position="82"/>
    </location>
</feature>
<dbReference type="Proteomes" id="UP001174677">
    <property type="component" value="Chromosome 17"/>
</dbReference>